<dbReference type="PANTHER" id="PTHR30146:SF109">
    <property type="entry name" value="HTH-TYPE TRANSCRIPTIONAL REGULATOR GALS"/>
    <property type="match status" value="1"/>
</dbReference>
<accession>A0ABW0ZLG7</accession>
<comment type="caution">
    <text evidence="6">The sequence shown here is derived from an EMBL/GenBank/DDBJ whole genome shotgun (WGS) entry which is preliminary data.</text>
</comment>
<dbReference type="Pfam" id="PF13377">
    <property type="entry name" value="Peripla_BP_3"/>
    <property type="match status" value="1"/>
</dbReference>
<keyword evidence="3" id="KW-0804">Transcription</keyword>
<dbReference type="GO" id="GO:0003677">
    <property type="term" value="F:DNA binding"/>
    <property type="evidence" value="ECO:0007669"/>
    <property type="project" value="UniProtKB-KW"/>
</dbReference>
<dbReference type="CDD" id="cd01392">
    <property type="entry name" value="HTH_LacI"/>
    <property type="match status" value="1"/>
</dbReference>
<evidence type="ECO:0000259" key="5">
    <source>
        <dbReference type="PROSITE" id="PS50943"/>
    </source>
</evidence>
<dbReference type="CDD" id="cd01574">
    <property type="entry name" value="PBP1_LacI"/>
    <property type="match status" value="1"/>
</dbReference>
<organism evidence="6 7">
    <name type="scientific">Nocardioides vastitatis</name>
    <dbReference type="NCBI Taxonomy" id="2568655"/>
    <lineage>
        <taxon>Bacteria</taxon>
        <taxon>Bacillati</taxon>
        <taxon>Actinomycetota</taxon>
        <taxon>Actinomycetes</taxon>
        <taxon>Propionibacteriales</taxon>
        <taxon>Nocardioidaceae</taxon>
        <taxon>Nocardioides</taxon>
    </lineage>
</organism>
<dbReference type="SUPFAM" id="SSF47413">
    <property type="entry name" value="lambda repressor-like DNA-binding domains"/>
    <property type="match status" value="1"/>
</dbReference>
<keyword evidence="7" id="KW-1185">Reference proteome</keyword>
<dbReference type="Proteomes" id="UP001596072">
    <property type="component" value="Unassembled WGS sequence"/>
</dbReference>
<dbReference type="PROSITE" id="PS50932">
    <property type="entry name" value="HTH_LACI_2"/>
    <property type="match status" value="1"/>
</dbReference>
<name>A0ABW0ZLG7_9ACTN</name>
<evidence type="ECO:0000256" key="1">
    <source>
        <dbReference type="ARBA" id="ARBA00023015"/>
    </source>
</evidence>
<feature type="domain" description="HTH lacI-type" evidence="4">
    <location>
        <begin position="1"/>
        <end position="53"/>
    </location>
</feature>
<protein>
    <submittedName>
        <fullName evidence="6">LacI family DNA-binding transcriptional regulator</fullName>
    </submittedName>
</protein>
<dbReference type="InterPro" id="IPR046335">
    <property type="entry name" value="LacI/GalR-like_sensor"/>
</dbReference>
<dbReference type="PROSITE" id="PS00356">
    <property type="entry name" value="HTH_LACI_1"/>
    <property type="match status" value="1"/>
</dbReference>
<gene>
    <name evidence="6" type="ORF">ACFPQB_11150</name>
</gene>
<evidence type="ECO:0000313" key="6">
    <source>
        <dbReference type="EMBL" id="MFC5729475.1"/>
    </source>
</evidence>
<sequence length="331" mass="35543">MADVARLAGVSHQTVSRVVNGQTNLRPETRERVLRAIDQLGYRPNAAARSLVTRRSGTIGVIGSRSGYWGPSTVHRAIQTAGREGGYFVSSVNVQVLTREEFADAMNHLRDQHVEGIVLIAANDDAVDAARAHAGKGVPVVVVEGDEDKATWTVGVDQVAGAELGTTHLLELGHERVLHLSGPSPWTEARARLAGYRNAMYDAGVAPELHIEGDWSARSGYQAGQRIAARDDVTAVFCANDQMALGLLRSLSEAGRSVPDDISVVGFDDIPEAAYLIPPLTTVRQDFDAVGRRAIQILRAAITDEPGPERLISPELVVRDSTQAPREGAKP</sequence>
<dbReference type="PROSITE" id="PS50943">
    <property type="entry name" value="HTH_CROC1"/>
    <property type="match status" value="1"/>
</dbReference>
<evidence type="ECO:0000259" key="4">
    <source>
        <dbReference type="PROSITE" id="PS50932"/>
    </source>
</evidence>
<dbReference type="InterPro" id="IPR000843">
    <property type="entry name" value="HTH_LacI"/>
</dbReference>
<evidence type="ECO:0000256" key="3">
    <source>
        <dbReference type="ARBA" id="ARBA00023163"/>
    </source>
</evidence>
<keyword evidence="2 6" id="KW-0238">DNA-binding</keyword>
<dbReference type="RefSeq" id="WP_136433105.1">
    <property type="nucleotide sequence ID" value="NZ_JBHSNS010000004.1"/>
</dbReference>
<reference evidence="7" key="1">
    <citation type="journal article" date="2019" name="Int. J. Syst. Evol. Microbiol.">
        <title>The Global Catalogue of Microorganisms (GCM) 10K type strain sequencing project: providing services to taxonomists for standard genome sequencing and annotation.</title>
        <authorList>
            <consortium name="The Broad Institute Genomics Platform"/>
            <consortium name="The Broad Institute Genome Sequencing Center for Infectious Disease"/>
            <person name="Wu L."/>
            <person name="Ma J."/>
        </authorList>
    </citation>
    <scope>NUCLEOTIDE SEQUENCE [LARGE SCALE GENOMIC DNA]</scope>
    <source>
        <strain evidence="7">YIM 94188</strain>
    </source>
</reference>
<evidence type="ECO:0000313" key="7">
    <source>
        <dbReference type="Proteomes" id="UP001596072"/>
    </source>
</evidence>
<dbReference type="InterPro" id="IPR028082">
    <property type="entry name" value="Peripla_BP_I"/>
</dbReference>
<dbReference type="InterPro" id="IPR001387">
    <property type="entry name" value="Cro/C1-type_HTH"/>
</dbReference>
<dbReference type="PANTHER" id="PTHR30146">
    <property type="entry name" value="LACI-RELATED TRANSCRIPTIONAL REPRESSOR"/>
    <property type="match status" value="1"/>
</dbReference>
<keyword evidence="1" id="KW-0805">Transcription regulation</keyword>
<dbReference type="InterPro" id="IPR010982">
    <property type="entry name" value="Lambda_DNA-bd_dom_sf"/>
</dbReference>
<proteinExistence type="predicted"/>
<dbReference type="Gene3D" id="1.10.260.40">
    <property type="entry name" value="lambda repressor-like DNA-binding domains"/>
    <property type="match status" value="1"/>
</dbReference>
<dbReference type="EMBL" id="JBHSNS010000004">
    <property type="protein sequence ID" value="MFC5729475.1"/>
    <property type="molecule type" value="Genomic_DNA"/>
</dbReference>
<feature type="domain" description="HTH cro/C1-type" evidence="5">
    <location>
        <begin position="1"/>
        <end position="43"/>
    </location>
</feature>
<dbReference type="SUPFAM" id="SSF53822">
    <property type="entry name" value="Periplasmic binding protein-like I"/>
    <property type="match status" value="1"/>
</dbReference>
<dbReference type="SMART" id="SM00354">
    <property type="entry name" value="HTH_LACI"/>
    <property type="match status" value="1"/>
</dbReference>
<evidence type="ECO:0000256" key="2">
    <source>
        <dbReference type="ARBA" id="ARBA00023125"/>
    </source>
</evidence>
<dbReference type="Pfam" id="PF00356">
    <property type="entry name" value="LacI"/>
    <property type="match status" value="1"/>
</dbReference>
<dbReference type="Gene3D" id="3.40.50.2300">
    <property type="match status" value="2"/>
</dbReference>